<evidence type="ECO:0000313" key="2">
    <source>
        <dbReference type="EMBL" id="OYD57314.1"/>
    </source>
</evidence>
<name>A0A235F8C5_9BACL</name>
<dbReference type="InterPro" id="IPR000182">
    <property type="entry name" value="GNAT_dom"/>
</dbReference>
<dbReference type="Pfam" id="PF13302">
    <property type="entry name" value="Acetyltransf_3"/>
    <property type="match status" value="1"/>
</dbReference>
<protein>
    <submittedName>
        <fullName evidence="2">GNAT family N-acetyltransferase</fullName>
    </submittedName>
</protein>
<organism evidence="2 3">
    <name type="scientific">Fictibacillus aquaticus</name>
    <dbReference type="NCBI Taxonomy" id="2021314"/>
    <lineage>
        <taxon>Bacteria</taxon>
        <taxon>Bacillati</taxon>
        <taxon>Bacillota</taxon>
        <taxon>Bacilli</taxon>
        <taxon>Bacillales</taxon>
        <taxon>Fictibacillaceae</taxon>
        <taxon>Fictibacillus</taxon>
    </lineage>
</organism>
<sequence length="183" mass="21236">MKTITLAKHDLKYAQRIFELASQPQVRDALGLRDTSVEDTLSFLNFIMDEEREGRVLSRVILNEDGELVGITELKKIDRELKRCHIGSWIGHEYWGMGYNQASKLAILSIAFEELGMEHVFAGARAVNLRSQKAQEKLPYFSLHVESQFPEELEWLETREKQPCVLHAVFRQDFLGFKRELVK</sequence>
<dbReference type="PANTHER" id="PTHR43792:SF1">
    <property type="entry name" value="N-ACETYLTRANSFERASE DOMAIN-CONTAINING PROTEIN"/>
    <property type="match status" value="1"/>
</dbReference>
<keyword evidence="3" id="KW-1185">Reference proteome</keyword>
<gene>
    <name evidence="2" type="ORF">CGZ90_11545</name>
</gene>
<dbReference type="PANTHER" id="PTHR43792">
    <property type="entry name" value="GNAT FAMILY, PUTATIVE (AFU_ORTHOLOGUE AFUA_3G00765)-RELATED-RELATED"/>
    <property type="match status" value="1"/>
</dbReference>
<dbReference type="InterPro" id="IPR051531">
    <property type="entry name" value="N-acetyltransferase"/>
</dbReference>
<keyword evidence="2" id="KW-0808">Transferase</keyword>
<dbReference type="InterPro" id="IPR016181">
    <property type="entry name" value="Acyl_CoA_acyltransferase"/>
</dbReference>
<proteinExistence type="predicted"/>
<dbReference type="OrthoDB" id="162775at2"/>
<dbReference type="AlphaFoldDB" id="A0A235F8C5"/>
<comment type="caution">
    <text evidence="2">The sequence shown here is derived from an EMBL/GenBank/DDBJ whole genome shotgun (WGS) entry which is preliminary data.</text>
</comment>
<dbReference type="SUPFAM" id="SSF55729">
    <property type="entry name" value="Acyl-CoA N-acyltransferases (Nat)"/>
    <property type="match status" value="1"/>
</dbReference>
<feature type="domain" description="N-acetyltransferase" evidence="1">
    <location>
        <begin position="1"/>
        <end position="183"/>
    </location>
</feature>
<dbReference type="Gene3D" id="3.40.630.30">
    <property type="match status" value="1"/>
</dbReference>
<dbReference type="RefSeq" id="WP_094252662.1">
    <property type="nucleotide sequence ID" value="NZ_JBHLXL010000001.1"/>
</dbReference>
<reference evidence="2 3" key="1">
    <citation type="submission" date="2017-07" db="EMBL/GenBank/DDBJ databases">
        <title>Fictibacillus sp. nov. GDSW-R2A3 Genome sequencing and assembly.</title>
        <authorList>
            <person name="Mayilraj S."/>
        </authorList>
    </citation>
    <scope>NUCLEOTIDE SEQUENCE [LARGE SCALE GENOMIC DNA]</scope>
    <source>
        <strain evidence="2 3">GDSW-R2A3</strain>
    </source>
</reference>
<dbReference type="PROSITE" id="PS51186">
    <property type="entry name" value="GNAT"/>
    <property type="match status" value="1"/>
</dbReference>
<dbReference type="EMBL" id="NOII01000003">
    <property type="protein sequence ID" value="OYD57314.1"/>
    <property type="molecule type" value="Genomic_DNA"/>
</dbReference>
<evidence type="ECO:0000313" key="3">
    <source>
        <dbReference type="Proteomes" id="UP000215059"/>
    </source>
</evidence>
<evidence type="ECO:0000259" key="1">
    <source>
        <dbReference type="PROSITE" id="PS51186"/>
    </source>
</evidence>
<dbReference type="Proteomes" id="UP000215059">
    <property type="component" value="Unassembled WGS sequence"/>
</dbReference>
<dbReference type="GO" id="GO:0016747">
    <property type="term" value="F:acyltransferase activity, transferring groups other than amino-acyl groups"/>
    <property type="evidence" value="ECO:0007669"/>
    <property type="project" value="InterPro"/>
</dbReference>
<accession>A0A235F8C5</accession>